<dbReference type="Proteomes" id="UP000507470">
    <property type="component" value="Unassembled WGS sequence"/>
</dbReference>
<reference evidence="1 2" key="1">
    <citation type="submission" date="2020-06" db="EMBL/GenBank/DDBJ databases">
        <authorList>
            <person name="Li R."/>
            <person name="Bekaert M."/>
        </authorList>
    </citation>
    <scope>NUCLEOTIDE SEQUENCE [LARGE SCALE GENOMIC DNA]</scope>
    <source>
        <strain evidence="2">wild</strain>
    </source>
</reference>
<sequence>MTANQARVCDFYKFSTVLCNNLYPYVHIFECERSTERHLIGLKPSETIPGKPFEKLECTKSLLILFRSGIFRIDKTSLVLNICESHRAELGLNLRRGKVQCTYPDHNDRSKAKADLGSNPTVCKEVWLKTRQIVPIGSEICKQCSTKHKKTVSSQLEVNFEDELVRNSCSDDVMDTESSEPFSCYTAGTSQETCSQDWLEAQRSPREKLNKAMEILCSSFDPSQSQLQQP</sequence>
<dbReference type="AlphaFoldDB" id="A0A6J8EGJ9"/>
<evidence type="ECO:0000313" key="1">
    <source>
        <dbReference type="EMBL" id="CAC5418231.1"/>
    </source>
</evidence>
<protein>
    <submittedName>
        <fullName evidence="1">Uncharacterized protein</fullName>
    </submittedName>
</protein>
<dbReference type="OrthoDB" id="6117855at2759"/>
<accession>A0A6J8EGJ9</accession>
<name>A0A6J8EGJ9_MYTCO</name>
<proteinExistence type="predicted"/>
<evidence type="ECO:0000313" key="2">
    <source>
        <dbReference type="Proteomes" id="UP000507470"/>
    </source>
</evidence>
<organism evidence="1 2">
    <name type="scientific">Mytilus coruscus</name>
    <name type="common">Sea mussel</name>
    <dbReference type="NCBI Taxonomy" id="42192"/>
    <lineage>
        <taxon>Eukaryota</taxon>
        <taxon>Metazoa</taxon>
        <taxon>Spiralia</taxon>
        <taxon>Lophotrochozoa</taxon>
        <taxon>Mollusca</taxon>
        <taxon>Bivalvia</taxon>
        <taxon>Autobranchia</taxon>
        <taxon>Pteriomorphia</taxon>
        <taxon>Mytilida</taxon>
        <taxon>Mytiloidea</taxon>
        <taxon>Mytilidae</taxon>
        <taxon>Mytilinae</taxon>
        <taxon>Mytilus</taxon>
    </lineage>
</organism>
<gene>
    <name evidence="1" type="ORF">MCOR_50683</name>
</gene>
<dbReference type="EMBL" id="CACVKT020008889">
    <property type="protein sequence ID" value="CAC5418231.1"/>
    <property type="molecule type" value="Genomic_DNA"/>
</dbReference>
<keyword evidence="2" id="KW-1185">Reference proteome</keyword>